<dbReference type="KEGG" id="hdh:G5B40_19640"/>
<organism evidence="2 3">
    <name type="scientific">Pikeienuella piscinae</name>
    <dbReference type="NCBI Taxonomy" id="2748098"/>
    <lineage>
        <taxon>Bacteria</taxon>
        <taxon>Pseudomonadati</taxon>
        <taxon>Pseudomonadota</taxon>
        <taxon>Alphaproteobacteria</taxon>
        <taxon>Rhodobacterales</taxon>
        <taxon>Paracoccaceae</taxon>
        <taxon>Pikeienuella</taxon>
    </lineage>
</organism>
<dbReference type="PANTHER" id="PTHR30399">
    <property type="entry name" value="UNCHARACTERIZED PROTEIN YGJP"/>
    <property type="match status" value="1"/>
</dbReference>
<dbReference type="CDD" id="cd07344">
    <property type="entry name" value="M48_yhfN_like"/>
    <property type="match status" value="1"/>
</dbReference>
<keyword evidence="3" id="KW-1185">Reference proteome</keyword>
<dbReference type="RefSeq" id="WP_165102436.1">
    <property type="nucleotide sequence ID" value="NZ_CP049056.1"/>
</dbReference>
<dbReference type="Proteomes" id="UP000503336">
    <property type="component" value="Chromosome"/>
</dbReference>
<dbReference type="Gene3D" id="3.30.2010.10">
    <property type="entry name" value="Metalloproteases ('zincins'), catalytic domain"/>
    <property type="match status" value="1"/>
</dbReference>
<feature type="domain" description="YgjP-like metallopeptidase" evidence="1">
    <location>
        <begin position="23"/>
        <end position="219"/>
    </location>
</feature>
<evidence type="ECO:0000259" key="1">
    <source>
        <dbReference type="Pfam" id="PF01863"/>
    </source>
</evidence>
<dbReference type="AlphaFoldDB" id="A0A7M3T631"/>
<evidence type="ECO:0000313" key="3">
    <source>
        <dbReference type="Proteomes" id="UP000503336"/>
    </source>
</evidence>
<reference evidence="2 3" key="1">
    <citation type="submission" date="2020-02" db="EMBL/GenBank/DDBJ databases">
        <title>complete genome sequence of Rhodobacteraceae bacterium.</title>
        <authorList>
            <person name="Park J."/>
            <person name="Kim Y.-S."/>
            <person name="Kim K.-H."/>
        </authorList>
    </citation>
    <scope>NUCLEOTIDE SEQUENCE [LARGE SCALE GENOMIC DNA]</scope>
    <source>
        <strain evidence="2 3">RR4-56</strain>
    </source>
</reference>
<dbReference type="Pfam" id="PF01863">
    <property type="entry name" value="YgjP-like"/>
    <property type="match status" value="1"/>
</dbReference>
<dbReference type="InterPro" id="IPR053136">
    <property type="entry name" value="UTP_pyrophosphatase-like"/>
</dbReference>
<accession>A0A7M3T631</accession>
<sequence length="234" mass="26054">MASRLRLDDLDIDVSIRRSSRARRLTLTVPQTGAPPRLTAPPGIAEAELRMFLLRQSDWLRAAMARAPAPVAIACGARLPVAGRMVELETRPGRRRAPRLEGGKLVVEGPGAPGPRVAAWLKERARASVLPIAAEAARALGVRHGRISVRDQRGRWGSCTSAGDLSFSWRLAMAPPEALDYVAAHEAAHLLEMNHGPRFWALVTRLRPEWRRQRDWLKREGPGLHRYRFSTEPK</sequence>
<gene>
    <name evidence="2" type="ORF">G5B40_19640</name>
</gene>
<name>A0A7M3T631_9RHOB</name>
<dbReference type="EMBL" id="CP049056">
    <property type="protein sequence ID" value="QIE57462.1"/>
    <property type="molecule type" value="Genomic_DNA"/>
</dbReference>
<dbReference type="InterPro" id="IPR002725">
    <property type="entry name" value="YgjP-like_metallopeptidase"/>
</dbReference>
<protein>
    <submittedName>
        <fullName evidence="2">M48 family metallopeptidase</fullName>
    </submittedName>
</protein>
<evidence type="ECO:0000313" key="2">
    <source>
        <dbReference type="EMBL" id="QIE57462.1"/>
    </source>
</evidence>
<dbReference type="PANTHER" id="PTHR30399:SF1">
    <property type="entry name" value="UTP PYROPHOSPHATASE"/>
    <property type="match status" value="1"/>
</dbReference>
<proteinExistence type="predicted"/>